<organism evidence="1">
    <name type="scientific">Rhizophora mucronata</name>
    <name type="common">Asiatic mangrove</name>
    <dbReference type="NCBI Taxonomy" id="61149"/>
    <lineage>
        <taxon>Eukaryota</taxon>
        <taxon>Viridiplantae</taxon>
        <taxon>Streptophyta</taxon>
        <taxon>Embryophyta</taxon>
        <taxon>Tracheophyta</taxon>
        <taxon>Spermatophyta</taxon>
        <taxon>Magnoliopsida</taxon>
        <taxon>eudicotyledons</taxon>
        <taxon>Gunneridae</taxon>
        <taxon>Pentapetalae</taxon>
        <taxon>rosids</taxon>
        <taxon>fabids</taxon>
        <taxon>Malpighiales</taxon>
        <taxon>Rhizophoraceae</taxon>
        <taxon>Rhizophora</taxon>
    </lineage>
</organism>
<evidence type="ECO:0000313" key="1">
    <source>
        <dbReference type="EMBL" id="MBX57473.1"/>
    </source>
</evidence>
<proteinExistence type="predicted"/>
<accession>A0A2P2PS05</accession>
<name>A0A2P2PS05_RHIMU</name>
<reference evidence="1" key="1">
    <citation type="submission" date="2018-02" db="EMBL/GenBank/DDBJ databases">
        <title>Rhizophora mucronata_Transcriptome.</title>
        <authorList>
            <person name="Meera S.P."/>
            <person name="Sreeshan A."/>
            <person name="Augustine A."/>
        </authorList>
    </citation>
    <scope>NUCLEOTIDE SEQUENCE</scope>
    <source>
        <tissue evidence="1">Leaf</tissue>
    </source>
</reference>
<sequence>MLVFEKLQADNMANP</sequence>
<dbReference type="EMBL" id="GGEC01076989">
    <property type="protein sequence ID" value="MBX57473.1"/>
    <property type="molecule type" value="Transcribed_RNA"/>
</dbReference>
<protein>
    <submittedName>
        <fullName evidence="1">Uncharacterized protein</fullName>
    </submittedName>
</protein>